<sequence>MVGKTQHPLAPRIKKMMQTDEDVGKISQLAPPLIACALDLLVRQLCKGAAQLAQDRGVRTVSPSHLKSFIVSEAKLDFLKELVADVADLPPADEVSPRKRPRATKSKKDGESASAPKARKANSKQASPDSNAASNAPNSDQPAGLKHW</sequence>
<comment type="caution">
    <text evidence="5">The sequence shown here is derived from an EMBL/GenBank/DDBJ whole genome shotgun (WGS) entry which is preliminary data.</text>
</comment>
<dbReference type="GO" id="GO:0046982">
    <property type="term" value="F:protein heterodimerization activity"/>
    <property type="evidence" value="ECO:0007669"/>
    <property type="project" value="InterPro"/>
</dbReference>
<evidence type="ECO:0000259" key="4">
    <source>
        <dbReference type="Pfam" id="PF00808"/>
    </source>
</evidence>
<dbReference type="GO" id="GO:0001046">
    <property type="term" value="F:core promoter sequence-specific DNA binding"/>
    <property type="evidence" value="ECO:0007669"/>
    <property type="project" value="TreeGrafter"/>
</dbReference>
<evidence type="ECO:0000256" key="2">
    <source>
        <dbReference type="ARBA" id="ARBA00023242"/>
    </source>
</evidence>
<keyword evidence="6" id="KW-1185">Reference proteome</keyword>
<evidence type="ECO:0000256" key="3">
    <source>
        <dbReference type="SAM" id="MobiDB-lite"/>
    </source>
</evidence>
<feature type="compositionally biased region" description="Low complexity" evidence="3">
    <location>
        <begin position="125"/>
        <end position="148"/>
    </location>
</feature>
<protein>
    <recommendedName>
        <fullName evidence="4">Transcription factor CBF/NF-Y/archaeal histone domain-containing protein</fullName>
    </recommendedName>
</protein>
<comment type="subcellular location">
    <subcellularLocation>
        <location evidence="1">Nucleus</location>
    </subcellularLocation>
</comment>
<name>A0AAW1P1M4_9CHLO</name>
<reference evidence="5 6" key="1">
    <citation type="journal article" date="2024" name="Nat. Commun.">
        <title>Phylogenomics reveals the evolutionary origins of lichenization in chlorophyte algae.</title>
        <authorList>
            <person name="Puginier C."/>
            <person name="Libourel C."/>
            <person name="Otte J."/>
            <person name="Skaloud P."/>
            <person name="Haon M."/>
            <person name="Grisel S."/>
            <person name="Petersen M."/>
            <person name="Berrin J.G."/>
            <person name="Delaux P.M."/>
            <person name="Dal Grande F."/>
            <person name="Keller J."/>
        </authorList>
    </citation>
    <scope>NUCLEOTIDE SEQUENCE [LARGE SCALE GENOMIC DNA]</scope>
    <source>
        <strain evidence="5 6">SAG 2036</strain>
    </source>
</reference>
<proteinExistence type="predicted"/>
<dbReference type="EMBL" id="JALJOQ010000052">
    <property type="protein sequence ID" value="KAK9804175.1"/>
    <property type="molecule type" value="Genomic_DNA"/>
</dbReference>
<feature type="region of interest" description="Disordered" evidence="3">
    <location>
        <begin position="89"/>
        <end position="148"/>
    </location>
</feature>
<dbReference type="Proteomes" id="UP001465755">
    <property type="component" value="Unassembled WGS sequence"/>
</dbReference>
<evidence type="ECO:0000313" key="5">
    <source>
        <dbReference type="EMBL" id="KAK9804175.1"/>
    </source>
</evidence>
<dbReference type="InterPro" id="IPR003958">
    <property type="entry name" value="CBFA_NFYB_domain"/>
</dbReference>
<dbReference type="PANTHER" id="PTHR10252">
    <property type="entry name" value="HISTONE-LIKE TRANSCRIPTION FACTOR CCAAT-RELATED"/>
    <property type="match status" value="1"/>
</dbReference>
<evidence type="ECO:0000256" key="1">
    <source>
        <dbReference type="ARBA" id="ARBA00004123"/>
    </source>
</evidence>
<dbReference type="GO" id="GO:0005634">
    <property type="term" value="C:nucleus"/>
    <property type="evidence" value="ECO:0007669"/>
    <property type="project" value="UniProtKB-SubCell"/>
</dbReference>
<accession>A0AAW1P1M4</accession>
<dbReference type="CDD" id="cd22906">
    <property type="entry name" value="HFD_DRAP1"/>
    <property type="match status" value="1"/>
</dbReference>
<evidence type="ECO:0000313" key="6">
    <source>
        <dbReference type="Proteomes" id="UP001465755"/>
    </source>
</evidence>
<dbReference type="Pfam" id="PF00808">
    <property type="entry name" value="CBFD_NFYB_HMF"/>
    <property type="match status" value="1"/>
</dbReference>
<dbReference type="SUPFAM" id="SSF47113">
    <property type="entry name" value="Histone-fold"/>
    <property type="match status" value="1"/>
</dbReference>
<organism evidence="5 6">
    <name type="scientific">Symbiochloris irregularis</name>
    <dbReference type="NCBI Taxonomy" id="706552"/>
    <lineage>
        <taxon>Eukaryota</taxon>
        <taxon>Viridiplantae</taxon>
        <taxon>Chlorophyta</taxon>
        <taxon>core chlorophytes</taxon>
        <taxon>Trebouxiophyceae</taxon>
        <taxon>Trebouxiales</taxon>
        <taxon>Trebouxiaceae</taxon>
        <taxon>Symbiochloris</taxon>
    </lineage>
</organism>
<dbReference type="InterPro" id="IPR050568">
    <property type="entry name" value="Transcr_DNA_Rep_Reg"/>
</dbReference>
<dbReference type="Gene3D" id="1.10.20.10">
    <property type="entry name" value="Histone, subunit A"/>
    <property type="match status" value="1"/>
</dbReference>
<dbReference type="PANTHER" id="PTHR10252:SF5">
    <property type="entry name" value="DR1-ASSOCIATED COREPRESSOR"/>
    <property type="match status" value="1"/>
</dbReference>
<dbReference type="InterPro" id="IPR009072">
    <property type="entry name" value="Histone-fold"/>
</dbReference>
<feature type="domain" description="Transcription factor CBF/NF-Y/archaeal histone" evidence="4">
    <location>
        <begin position="12"/>
        <end position="68"/>
    </location>
</feature>
<dbReference type="GO" id="GO:0016251">
    <property type="term" value="F:RNA polymerase II general transcription initiation factor activity"/>
    <property type="evidence" value="ECO:0007669"/>
    <property type="project" value="TreeGrafter"/>
</dbReference>
<gene>
    <name evidence="5" type="ORF">WJX73_008924</name>
</gene>
<keyword evidence="2" id="KW-0539">Nucleus</keyword>
<dbReference type="AlphaFoldDB" id="A0AAW1P1M4"/>